<dbReference type="InterPro" id="IPR001034">
    <property type="entry name" value="DeoR_HTH"/>
</dbReference>
<dbReference type="SUPFAM" id="SSF46785">
    <property type="entry name" value="Winged helix' DNA-binding domain"/>
    <property type="match status" value="1"/>
</dbReference>
<keyword evidence="1" id="KW-0805">Transcription regulation</keyword>
<reference evidence="7 8" key="1">
    <citation type="journal article" date="2020" name="Cell Host Microbe">
        <title>Functional and Genomic Variation between Human-Derived Isolates of Lachnospiraceae Reveals Inter- and Intra-Species Diversity.</title>
        <authorList>
            <person name="Sorbara M.T."/>
            <person name="Littmann E.R."/>
            <person name="Fontana E."/>
            <person name="Moody T.U."/>
            <person name="Kohout C.E."/>
            <person name="Gjonbalaj M."/>
            <person name="Eaton V."/>
            <person name="Seok R."/>
            <person name="Leiner I.M."/>
            <person name="Pamer E.G."/>
        </authorList>
    </citation>
    <scope>NUCLEOTIDE SEQUENCE [LARGE SCALE GENOMIC DNA]</scope>
    <source>
        <strain evidence="6 7">MSK.17.11</strain>
        <strain evidence="5 8">MSK.17.38</strain>
    </source>
</reference>
<name>A0A850HFH4_9FIRM</name>
<dbReference type="EMBL" id="JAAIUO010000001">
    <property type="protein sequence ID" value="NSK13511.1"/>
    <property type="molecule type" value="Genomic_DNA"/>
</dbReference>
<dbReference type="InterPro" id="IPR018356">
    <property type="entry name" value="Tscrpt_reg_HTH_DeoR_CS"/>
</dbReference>
<feature type="domain" description="HTH deoR-type" evidence="4">
    <location>
        <begin position="3"/>
        <end position="58"/>
    </location>
</feature>
<dbReference type="Proteomes" id="UP000528555">
    <property type="component" value="Unassembled WGS sequence"/>
</dbReference>
<comment type="caution">
    <text evidence="6">The sequence shown here is derived from an EMBL/GenBank/DDBJ whole genome shotgun (WGS) entry which is preliminary data.</text>
</comment>
<dbReference type="RefSeq" id="WP_173814171.1">
    <property type="nucleotide sequence ID" value="NZ_JAAITX010000001.1"/>
</dbReference>
<evidence type="ECO:0000313" key="6">
    <source>
        <dbReference type="EMBL" id="NVH57360.1"/>
    </source>
</evidence>
<dbReference type="Pfam" id="PF08220">
    <property type="entry name" value="HTH_DeoR"/>
    <property type="match status" value="1"/>
</dbReference>
<dbReference type="Gene3D" id="3.40.50.1360">
    <property type="match status" value="1"/>
</dbReference>
<dbReference type="PANTHER" id="PTHR30363:SF46">
    <property type="entry name" value="LYSR FAMILY TRANSCRIPTIONAL REGULATOR"/>
    <property type="match status" value="1"/>
</dbReference>
<dbReference type="SMART" id="SM01134">
    <property type="entry name" value="DeoRC"/>
    <property type="match status" value="1"/>
</dbReference>
<dbReference type="InterPro" id="IPR036390">
    <property type="entry name" value="WH_DNA-bd_sf"/>
</dbReference>
<keyword evidence="3" id="KW-0804">Transcription</keyword>
<evidence type="ECO:0000256" key="3">
    <source>
        <dbReference type="ARBA" id="ARBA00023163"/>
    </source>
</evidence>
<dbReference type="PANTHER" id="PTHR30363">
    <property type="entry name" value="HTH-TYPE TRANSCRIPTIONAL REGULATOR SRLR-RELATED"/>
    <property type="match status" value="1"/>
</dbReference>
<evidence type="ECO:0000256" key="1">
    <source>
        <dbReference type="ARBA" id="ARBA00023015"/>
    </source>
</evidence>
<dbReference type="InterPro" id="IPR014036">
    <property type="entry name" value="DeoR-like_C"/>
</dbReference>
<protein>
    <submittedName>
        <fullName evidence="6">DeoR/GlpR transcriptional regulator</fullName>
    </submittedName>
</protein>
<evidence type="ECO:0000259" key="4">
    <source>
        <dbReference type="PROSITE" id="PS51000"/>
    </source>
</evidence>
<dbReference type="EMBL" id="JAAITX010000001">
    <property type="protein sequence ID" value="NVH57360.1"/>
    <property type="molecule type" value="Genomic_DNA"/>
</dbReference>
<dbReference type="PROSITE" id="PS51000">
    <property type="entry name" value="HTH_DEOR_2"/>
    <property type="match status" value="1"/>
</dbReference>
<dbReference type="SUPFAM" id="SSF100950">
    <property type="entry name" value="NagB/RpiA/CoA transferase-like"/>
    <property type="match status" value="1"/>
</dbReference>
<dbReference type="Proteomes" id="UP000701680">
    <property type="component" value="Unassembled WGS sequence"/>
</dbReference>
<dbReference type="PROSITE" id="PS00894">
    <property type="entry name" value="HTH_DEOR_1"/>
    <property type="match status" value="1"/>
</dbReference>
<evidence type="ECO:0000313" key="8">
    <source>
        <dbReference type="Proteomes" id="UP000701680"/>
    </source>
</evidence>
<sequence>MLAAERQAKITEMIKSRGSVQVEDLAQELKVSAMTIRRDLVKLQEEGKVERCHGGAVAKKEVNYAKKQTSHRNVKEQLASKCASFVSEGDTIFLDAGTTTYEIAKRIKEIPGILIVTNDLEIARLFMDSEVEVFVCGGRVQKETGSMFDRYASGLLADFKFDIGFFGAASINEAYEVTTPTVEKMWIKRETPKQCEKAYLVVDHSKFDRQAMVRVNHLKDYTAVVTDYKFCEEELEELRQMGTVIIRGQN</sequence>
<dbReference type="Pfam" id="PF00455">
    <property type="entry name" value="DeoRC"/>
    <property type="match status" value="1"/>
</dbReference>
<dbReference type="AlphaFoldDB" id="A0A850HFH4"/>
<dbReference type="GO" id="GO:0003677">
    <property type="term" value="F:DNA binding"/>
    <property type="evidence" value="ECO:0007669"/>
    <property type="project" value="UniProtKB-KW"/>
</dbReference>
<dbReference type="SMART" id="SM00420">
    <property type="entry name" value="HTH_DEOR"/>
    <property type="match status" value="1"/>
</dbReference>
<evidence type="ECO:0000313" key="7">
    <source>
        <dbReference type="Proteomes" id="UP000528555"/>
    </source>
</evidence>
<keyword evidence="7" id="KW-1185">Reference proteome</keyword>
<dbReference type="GO" id="GO:0003700">
    <property type="term" value="F:DNA-binding transcription factor activity"/>
    <property type="evidence" value="ECO:0007669"/>
    <property type="project" value="InterPro"/>
</dbReference>
<organism evidence="6 7">
    <name type="scientific">Dorea phocaeensis</name>
    <dbReference type="NCBI Taxonomy" id="2040291"/>
    <lineage>
        <taxon>Bacteria</taxon>
        <taxon>Bacillati</taxon>
        <taxon>Bacillota</taxon>
        <taxon>Clostridia</taxon>
        <taxon>Lachnospirales</taxon>
        <taxon>Lachnospiraceae</taxon>
        <taxon>Dorea</taxon>
    </lineage>
</organism>
<dbReference type="PRINTS" id="PR00037">
    <property type="entry name" value="HTHLACR"/>
</dbReference>
<accession>A0A850HFH4</accession>
<dbReference type="Gene3D" id="1.10.10.10">
    <property type="entry name" value="Winged helix-like DNA-binding domain superfamily/Winged helix DNA-binding domain"/>
    <property type="match status" value="1"/>
</dbReference>
<evidence type="ECO:0000313" key="5">
    <source>
        <dbReference type="EMBL" id="NSK13511.1"/>
    </source>
</evidence>
<gene>
    <name evidence="6" type="ORF">G5A66_01590</name>
    <name evidence="5" type="ORF">G5A75_01220</name>
</gene>
<dbReference type="InterPro" id="IPR037171">
    <property type="entry name" value="NagB/RpiA_transferase-like"/>
</dbReference>
<keyword evidence="2" id="KW-0238">DNA-binding</keyword>
<proteinExistence type="predicted"/>
<reference evidence="6" key="2">
    <citation type="submission" date="2020-02" db="EMBL/GenBank/DDBJ databases">
        <authorList>
            <person name="Littmann E."/>
            <person name="Sorbara M."/>
        </authorList>
    </citation>
    <scope>NUCLEOTIDE SEQUENCE</scope>
    <source>
        <strain evidence="6">MSK.17.11</strain>
        <strain evidence="5">MSK.17.38</strain>
    </source>
</reference>
<evidence type="ECO:0000256" key="2">
    <source>
        <dbReference type="ARBA" id="ARBA00023125"/>
    </source>
</evidence>
<dbReference type="InterPro" id="IPR050313">
    <property type="entry name" value="Carb_Metab_HTH_regulators"/>
</dbReference>
<dbReference type="InterPro" id="IPR036388">
    <property type="entry name" value="WH-like_DNA-bd_sf"/>
</dbReference>